<evidence type="ECO:0000259" key="2">
    <source>
        <dbReference type="Pfam" id="PF13648"/>
    </source>
</evidence>
<dbReference type="KEGG" id="eao:BD94_0288"/>
<feature type="domain" description="Lipocalin-like" evidence="2">
    <location>
        <begin position="40"/>
        <end position="132"/>
    </location>
</feature>
<accession>A0A077EBM6</accession>
<gene>
    <name evidence="3" type="ORF">BD94_0288</name>
</gene>
<dbReference type="Pfam" id="PF13648">
    <property type="entry name" value="Lipocalin_4"/>
    <property type="match status" value="1"/>
</dbReference>
<evidence type="ECO:0000313" key="4">
    <source>
        <dbReference type="Proteomes" id="UP000028933"/>
    </source>
</evidence>
<dbReference type="PROSITE" id="PS51257">
    <property type="entry name" value="PROKAR_LIPOPROTEIN"/>
    <property type="match status" value="1"/>
</dbReference>
<dbReference type="InterPro" id="IPR024311">
    <property type="entry name" value="Lipocalin-like"/>
</dbReference>
<protein>
    <recommendedName>
        <fullName evidence="2">Lipocalin-like domain-containing protein</fullName>
    </recommendedName>
</protein>
<dbReference type="STRING" id="1338011.BD94_0288"/>
<proteinExistence type="predicted"/>
<feature type="signal peptide" evidence="1">
    <location>
        <begin position="1"/>
        <end position="25"/>
    </location>
</feature>
<name>A0A077EBM6_9FLAO</name>
<dbReference type="HOGENOM" id="CLU_1737673_0_0_10"/>
<reference evidence="3" key="1">
    <citation type="journal article" date="2013" name="Lancet">
        <title>First case of E anophelis outbreak in an intensive-care unit.</title>
        <authorList>
            <person name="Teo J."/>
            <person name="Tan S.Y."/>
            <person name="Tay M."/>
            <person name="Ding Y."/>
            <person name="Kjelleberg S."/>
            <person name="Givskov M."/>
            <person name="Lin R.T."/>
            <person name="Yang L."/>
        </authorList>
    </citation>
    <scope>NUCLEOTIDE SEQUENCE [LARGE SCALE GENOMIC DNA]</scope>
    <source>
        <strain evidence="3">NUHP1</strain>
    </source>
</reference>
<dbReference type="AlphaFoldDB" id="A0A077EBM6"/>
<feature type="chain" id="PRO_5001717568" description="Lipocalin-like domain-containing protein" evidence="1">
    <location>
        <begin position="26"/>
        <end position="152"/>
    </location>
</feature>
<sequence length="152" mass="17108">MNMKLKLFFLFIAAFLAIGSCSSRDNDNNYLVVEPAKVYGNWRLESITIEGNGQKKVFNDECFRRSTILFNGADGRGVERSYESISTPGTCKDSGNLNFTFSVERGTIYQTYTNGQKDEARVEEVTNTTLVVSQNKTIDNIKVKATMKYIKA</sequence>
<evidence type="ECO:0000313" key="3">
    <source>
        <dbReference type="EMBL" id="AIL44063.1"/>
    </source>
</evidence>
<dbReference type="EMBL" id="CP007547">
    <property type="protein sequence ID" value="AIL44063.1"/>
    <property type="molecule type" value="Genomic_DNA"/>
</dbReference>
<dbReference type="Proteomes" id="UP000028933">
    <property type="component" value="Chromosome"/>
</dbReference>
<keyword evidence="1" id="KW-0732">Signal</keyword>
<organism evidence="3 4">
    <name type="scientific">Elizabethkingia anophelis NUHP1</name>
    <dbReference type="NCBI Taxonomy" id="1338011"/>
    <lineage>
        <taxon>Bacteria</taxon>
        <taxon>Pseudomonadati</taxon>
        <taxon>Bacteroidota</taxon>
        <taxon>Flavobacteriia</taxon>
        <taxon>Flavobacteriales</taxon>
        <taxon>Weeksellaceae</taxon>
        <taxon>Elizabethkingia</taxon>
    </lineage>
</organism>
<evidence type="ECO:0000256" key="1">
    <source>
        <dbReference type="SAM" id="SignalP"/>
    </source>
</evidence>
<reference evidence="3" key="2">
    <citation type="journal article" date="2015" name="Genome Biol. Evol.">
        <title>Complete Genome Sequence and Transcriptomic Analysis of the Novel Pathogen Elizabethkingia anophelis in Response to Oxidative Stress.</title>
        <authorList>
            <person name="Li Y."/>
            <person name="Liu Y."/>
            <person name="Chew S.C."/>
            <person name="Tay M."/>
            <person name="Salido M.M."/>
            <person name="Teo J."/>
            <person name="Lauro F.M."/>
            <person name="Givskov M."/>
            <person name="Yang L."/>
        </authorList>
    </citation>
    <scope>NUCLEOTIDE SEQUENCE</scope>
    <source>
        <strain evidence="3">NUHP1</strain>
    </source>
</reference>
<dbReference type="eggNOG" id="ENOG502ZZKJ">
    <property type="taxonomic scope" value="Bacteria"/>
</dbReference>